<evidence type="ECO:0000256" key="6">
    <source>
        <dbReference type="ARBA" id="ARBA00022946"/>
    </source>
</evidence>
<dbReference type="FunFam" id="1.10.520.20:FF:000002">
    <property type="entry name" value="ATP synthase subunit O, mitochondrial"/>
    <property type="match status" value="1"/>
</dbReference>
<dbReference type="GO" id="GO:0005743">
    <property type="term" value="C:mitochondrial inner membrane"/>
    <property type="evidence" value="ECO:0007669"/>
    <property type="project" value="UniProtKB-SubCell"/>
</dbReference>
<dbReference type="InterPro" id="IPR026015">
    <property type="entry name" value="ATP_synth_OSCP/delta_N_sf"/>
</dbReference>
<comment type="subcellular location">
    <subcellularLocation>
        <location evidence="1">Mitochondrion inner membrane</location>
    </subcellularLocation>
</comment>
<dbReference type="PANTHER" id="PTHR11910">
    <property type="entry name" value="ATP SYNTHASE DELTA CHAIN"/>
    <property type="match status" value="1"/>
</dbReference>
<organism evidence="12 13">
    <name type="scientific">Acrobeloides nanus</name>
    <dbReference type="NCBI Taxonomy" id="290746"/>
    <lineage>
        <taxon>Eukaryota</taxon>
        <taxon>Metazoa</taxon>
        <taxon>Ecdysozoa</taxon>
        <taxon>Nematoda</taxon>
        <taxon>Chromadorea</taxon>
        <taxon>Rhabditida</taxon>
        <taxon>Tylenchina</taxon>
        <taxon>Cephalobomorpha</taxon>
        <taxon>Cephaloboidea</taxon>
        <taxon>Cephalobidae</taxon>
        <taxon>Acrobeloides</taxon>
    </lineage>
</organism>
<dbReference type="InterPro" id="IPR000711">
    <property type="entry name" value="ATPase_OSCP/dsu"/>
</dbReference>
<proteinExistence type="inferred from homology"/>
<dbReference type="PRINTS" id="PR00125">
    <property type="entry name" value="ATPASEDELTA"/>
</dbReference>
<name>A0A914BWJ1_9BILA</name>
<keyword evidence="12" id="KW-1185">Reference proteome</keyword>
<evidence type="ECO:0000256" key="5">
    <source>
        <dbReference type="ARBA" id="ARBA00022792"/>
    </source>
</evidence>
<dbReference type="HAMAP" id="MF_01416">
    <property type="entry name" value="ATP_synth_delta_bact"/>
    <property type="match status" value="1"/>
</dbReference>
<protein>
    <recommendedName>
        <fullName evidence="11">Oligomycin sensitivity conferral protein</fullName>
    </recommendedName>
</protein>
<evidence type="ECO:0000256" key="4">
    <source>
        <dbReference type="ARBA" id="ARBA00022781"/>
    </source>
</evidence>
<dbReference type="SUPFAM" id="SSF47928">
    <property type="entry name" value="N-terminal domain of the delta subunit of the F1F0-ATP synthase"/>
    <property type="match status" value="1"/>
</dbReference>
<dbReference type="WBParaSite" id="ACRNAN_Path_1165.g4512.t1">
    <property type="protein sequence ID" value="ACRNAN_Path_1165.g4512.t1"/>
    <property type="gene ID" value="ACRNAN_Path_1165.g4512"/>
</dbReference>
<keyword evidence="3" id="KW-0813">Transport</keyword>
<keyword evidence="5" id="KW-0999">Mitochondrion inner membrane</keyword>
<evidence type="ECO:0000313" key="13">
    <source>
        <dbReference type="WBParaSite" id="ACRNAN_Path_1165.g4512.t1"/>
    </source>
</evidence>
<keyword evidence="4" id="KW-0375">Hydrogen ion transport</keyword>
<keyword evidence="7" id="KW-0406">Ion transport</keyword>
<dbReference type="AlphaFoldDB" id="A0A914BWJ1"/>
<sequence>MASNLMFKRSFSLCNVAKQTIKAPVQVHGIEGRYASALYSAAYKQKSLETVERDLKQIKQLYDADKKFQDFVLNPTLKKGAKKDAILAITKKVGVSKETENFFTLLAENGRLNKLAAVINTYDTIMRAHKGDLIVQVTSAEPLSSKHQKALNDVLQKFAKSSQKLSVNFTVKPSITGGLIVTVGDKYVDLSIATKLKKYTSTIETSV</sequence>
<evidence type="ECO:0000256" key="3">
    <source>
        <dbReference type="ARBA" id="ARBA00022448"/>
    </source>
</evidence>
<keyword evidence="10" id="KW-0066">ATP synthesis</keyword>
<keyword evidence="8" id="KW-0496">Mitochondrion</keyword>
<comment type="similarity">
    <text evidence="2">Belongs to the ATPase delta chain family.</text>
</comment>
<evidence type="ECO:0000256" key="1">
    <source>
        <dbReference type="ARBA" id="ARBA00004273"/>
    </source>
</evidence>
<keyword evidence="9" id="KW-0472">Membrane</keyword>
<keyword evidence="6" id="KW-0809">Transit peptide</keyword>
<dbReference type="NCBIfam" id="TIGR01145">
    <property type="entry name" value="ATP_synt_delta"/>
    <property type="match status" value="1"/>
</dbReference>
<evidence type="ECO:0000256" key="10">
    <source>
        <dbReference type="ARBA" id="ARBA00023310"/>
    </source>
</evidence>
<reference evidence="13" key="1">
    <citation type="submission" date="2022-11" db="UniProtKB">
        <authorList>
            <consortium name="WormBaseParasite"/>
        </authorList>
    </citation>
    <scope>IDENTIFICATION</scope>
</reference>
<evidence type="ECO:0000256" key="2">
    <source>
        <dbReference type="ARBA" id="ARBA00007046"/>
    </source>
</evidence>
<dbReference type="Pfam" id="PF00213">
    <property type="entry name" value="OSCP"/>
    <property type="match status" value="1"/>
</dbReference>
<evidence type="ECO:0000256" key="8">
    <source>
        <dbReference type="ARBA" id="ARBA00023128"/>
    </source>
</evidence>
<accession>A0A914BWJ1</accession>
<evidence type="ECO:0000256" key="7">
    <source>
        <dbReference type="ARBA" id="ARBA00023065"/>
    </source>
</evidence>
<dbReference type="Proteomes" id="UP000887540">
    <property type="component" value="Unplaced"/>
</dbReference>
<dbReference type="GO" id="GO:0046933">
    <property type="term" value="F:proton-transporting ATP synthase activity, rotational mechanism"/>
    <property type="evidence" value="ECO:0007669"/>
    <property type="project" value="InterPro"/>
</dbReference>
<dbReference type="Gene3D" id="1.10.520.20">
    <property type="entry name" value="N-terminal domain of the delta subunit of the F1F0-ATP synthase"/>
    <property type="match status" value="1"/>
</dbReference>
<evidence type="ECO:0000313" key="12">
    <source>
        <dbReference type="Proteomes" id="UP000887540"/>
    </source>
</evidence>
<evidence type="ECO:0000256" key="11">
    <source>
        <dbReference type="ARBA" id="ARBA00033369"/>
    </source>
</evidence>
<evidence type="ECO:0000256" key="9">
    <source>
        <dbReference type="ARBA" id="ARBA00023136"/>
    </source>
</evidence>